<dbReference type="Pfam" id="PF09339">
    <property type="entry name" value="HTH_IclR"/>
    <property type="match status" value="1"/>
</dbReference>
<dbReference type="SMART" id="SM00346">
    <property type="entry name" value="HTH_ICLR"/>
    <property type="match status" value="1"/>
</dbReference>
<keyword evidence="7" id="KW-1185">Reference proteome</keyword>
<dbReference type="Gene3D" id="1.10.10.10">
    <property type="entry name" value="Winged helix-like DNA-binding domain superfamily/Winged helix DNA-binding domain"/>
    <property type="match status" value="1"/>
</dbReference>
<comment type="caution">
    <text evidence="6">The sequence shown here is derived from an EMBL/GenBank/DDBJ whole genome shotgun (WGS) entry which is preliminary data.</text>
</comment>
<dbReference type="PANTHER" id="PTHR30136:SF24">
    <property type="entry name" value="HTH-TYPE TRANSCRIPTIONAL REPRESSOR ALLR"/>
    <property type="match status" value="1"/>
</dbReference>
<sequence>MERKYWVPGLERAHAVLQAVVKSPSKLRLTDLTNETGINKSTMFSLLHTMESLDWLKRESNDTYAIGTAFGWLGNAYFSGFSLADQFKEWADETASRLGETVQMAILDRGEIVYIAKKEATSPVRLVSEPGMRMPAHATAMGKLLLSQYPDDIVRELLQDRAMVKLTPNTLVSVERLVEQLAEIRRTGISFDLEEAVLGICCTAAPVFDRDGKITAAVSVSMLTRNWERKKSEACEQIQKLGKKLSFDHRI</sequence>
<dbReference type="InterPro" id="IPR036390">
    <property type="entry name" value="WH_DNA-bd_sf"/>
</dbReference>
<dbReference type="Gene3D" id="3.30.450.40">
    <property type="match status" value="1"/>
</dbReference>
<dbReference type="PANTHER" id="PTHR30136">
    <property type="entry name" value="HELIX-TURN-HELIX TRANSCRIPTIONAL REGULATOR, ICLR FAMILY"/>
    <property type="match status" value="1"/>
</dbReference>
<keyword evidence="1" id="KW-0805">Transcription regulation</keyword>
<name>A0ABW0R0E5_9BACL</name>
<dbReference type="PROSITE" id="PS51077">
    <property type="entry name" value="HTH_ICLR"/>
    <property type="match status" value="1"/>
</dbReference>
<keyword evidence="3" id="KW-0804">Transcription</keyword>
<evidence type="ECO:0000256" key="1">
    <source>
        <dbReference type="ARBA" id="ARBA00023015"/>
    </source>
</evidence>
<dbReference type="PROSITE" id="PS51078">
    <property type="entry name" value="ICLR_ED"/>
    <property type="match status" value="1"/>
</dbReference>
<evidence type="ECO:0000313" key="6">
    <source>
        <dbReference type="EMBL" id="MFC5530716.1"/>
    </source>
</evidence>
<dbReference type="Pfam" id="PF01614">
    <property type="entry name" value="IclR_C"/>
    <property type="match status" value="1"/>
</dbReference>
<proteinExistence type="predicted"/>
<reference evidence="7" key="1">
    <citation type="journal article" date="2019" name="Int. J. Syst. Evol. Microbiol.">
        <title>The Global Catalogue of Microorganisms (GCM) 10K type strain sequencing project: providing services to taxonomists for standard genome sequencing and annotation.</title>
        <authorList>
            <consortium name="The Broad Institute Genomics Platform"/>
            <consortium name="The Broad Institute Genome Sequencing Center for Infectious Disease"/>
            <person name="Wu L."/>
            <person name="Ma J."/>
        </authorList>
    </citation>
    <scope>NUCLEOTIDE SEQUENCE [LARGE SCALE GENOMIC DNA]</scope>
    <source>
        <strain evidence="7">CGMCC 1.18578</strain>
    </source>
</reference>
<feature type="domain" description="HTH iclR-type" evidence="4">
    <location>
        <begin position="7"/>
        <end position="68"/>
    </location>
</feature>
<keyword evidence="2" id="KW-0238">DNA-binding</keyword>
<gene>
    <name evidence="6" type="ORF">ACFPQ4_14870</name>
</gene>
<evidence type="ECO:0000256" key="3">
    <source>
        <dbReference type="ARBA" id="ARBA00023163"/>
    </source>
</evidence>
<dbReference type="Proteomes" id="UP001596108">
    <property type="component" value="Unassembled WGS sequence"/>
</dbReference>
<dbReference type="InterPro" id="IPR029016">
    <property type="entry name" value="GAF-like_dom_sf"/>
</dbReference>
<dbReference type="InterPro" id="IPR014757">
    <property type="entry name" value="Tscrpt_reg_IclR_C"/>
</dbReference>
<evidence type="ECO:0000256" key="2">
    <source>
        <dbReference type="ARBA" id="ARBA00023125"/>
    </source>
</evidence>
<dbReference type="InterPro" id="IPR005471">
    <property type="entry name" value="Tscrpt_reg_IclR_N"/>
</dbReference>
<dbReference type="InterPro" id="IPR050707">
    <property type="entry name" value="HTH_MetabolicPath_Reg"/>
</dbReference>
<protein>
    <submittedName>
        <fullName evidence="6">IclR family transcriptional regulator</fullName>
    </submittedName>
</protein>
<dbReference type="EMBL" id="JBHSNC010000045">
    <property type="protein sequence ID" value="MFC5530716.1"/>
    <property type="molecule type" value="Genomic_DNA"/>
</dbReference>
<accession>A0ABW0R0E5</accession>
<dbReference type="SUPFAM" id="SSF46785">
    <property type="entry name" value="Winged helix' DNA-binding domain"/>
    <property type="match status" value="1"/>
</dbReference>
<evidence type="ECO:0000313" key="7">
    <source>
        <dbReference type="Proteomes" id="UP001596108"/>
    </source>
</evidence>
<evidence type="ECO:0000259" key="5">
    <source>
        <dbReference type="PROSITE" id="PS51078"/>
    </source>
</evidence>
<evidence type="ECO:0000259" key="4">
    <source>
        <dbReference type="PROSITE" id="PS51077"/>
    </source>
</evidence>
<dbReference type="SUPFAM" id="SSF55781">
    <property type="entry name" value="GAF domain-like"/>
    <property type="match status" value="1"/>
</dbReference>
<dbReference type="RefSeq" id="WP_378112657.1">
    <property type="nucleotide sequence ID" value="NZ_JBHSNC010000045.1"/>
</dbReference>
<dbReference type="InterPro" id="IPR036388">
    <property type="entry name" value="WH-like_DNA-bd_sf"/>
</dbReference>
<feature type="domain" description="IclR-ED" evidence="5">
    <location>
        <begin position="69"/>
        <end position="251"/>
    </location>
</feature>
<organism evidence="6 7">
    <name type="scientific">Cohnella yongneupensis</name>
    <dbReference type="NCBI Taxonomy" id="425006"/>
    <lineage>
        <taxon>Bacteria</taxon>
        <taxon>Bacillati</taxon>
        <taxon>Bacillota</taxon>
        <taxon>Bacilli</taxon>
        <taxon>Bacillales</taxon>
        <taxon>Paenibacillaceae</taxon>
        <taxon>Cohnella</taxon>
    </lineage>
</organism>